<dbReference type="RefSeq" id="WP_369058910.1">
    <property type="nucleotide sequence ID" value="NZ_CP158375.1"/>
</dbReference>
<organism evidence="4">
    <name type="scientific">Caulobacter sp. 73W</name>
    <dbReference type="NCBI Taxonomy" id="3161137"/>
    <lineage>
        <taxon>Bacteria</taxon>
        <taxon>Pseudomonadati</taxon>
        <taxon>Pseudomonadota</taxon>
        <taxon>Alphaproteobacteria</taxon>
        <taxon>Caulobacterales</taxon>
        <taxon>Caulobacteraceae</taxon>
        <taxon>Caulobacter</taxon>
    </lineage>
</organism>
<evidence type="ECO:0000313" key="4">
    <source>
        <dbReference type="EMBL" id="XDO96054.1"/>
    </source>
</evidence>
<dbReference type="EMBL" id="CP158375">
    <property type="protein sequence ID" value="XDO96054.1"/>
    <property type="molecule type" value="Genomic_DNA"/>
</dbReference>
<keyword evidence="2" id="KW-0012">Acyltransferase</keyword>
<keyword evidence="1" id="KW-0808">Transferase</keyword>
<dbReference type="InterPro" id="IPR000182">
    <property type="entry name" value="GNAT_dom"/>
</dbReference>
<protein>
    <submittedName>
        <fullName evidence="4">GNAT family N-acetyltransferase</fullName>
    </submittedName>
</protein>
<gene>
    <name evidence="4" type="ORF">ABOZ73_14815</name>
</gene>
<reference evidence="4" key="1">
    <citation type="submission" date="2024-06" db="EMBL/GenBank/DDBJ databases">
        <title>Caulobacter inopinatus, sp. nov.</title>
        <authorList>
            <person name="Donachie S.P."/>
        </authorList>
    </citation>
    <scope>NUCLEOTIDE SEQUENCE</scope>
    <source>
        <strain evidence="4">73W</strain>
    </source>
</reference>
<dbReference type="CDD" id="cd04301">
    <property type="entry name" value="NAT_SF"/>
    <property type="match status" value="1"/>
</dbReference>
<dbReference type="GO" id="GO:0016747">
    <property type="term" value="F:acyltransferase activity, transferring groups other than amino-acyl groups"/>
    <property type="evidence" value="ECO:0007669"/>
    <property type="project" value="InterPro"/>
</dbReference>
<name>A0AB39KQX4_9CAUL</name>
<accession>A0AB39KQX4</accession>
<evidence type="ECO:0000256" key="2">
    <source>
        <dbReference type="ARBA" id="ARBA00023315"/>
    </source>
</evidence>
<dbReference type="AlphaFoldDB" id="A0AB39KQX4"/>
<dbReference type="InterPro" id="IPR050832">
    <property type="entry name" value="Bact_Acetyltransf"/>
</dbReference>
<dbReference type="InterPro" id="IPR016181">
    <property type="entry name" value="Acyl_CoA_acyltransferase"/>
</dbReference>
<dbReference type="Pfam" id="PF00583">
    <property type="entry name" value="Acetyltransf_1"/>
    <property type="match status" value="1"/>
</dbReference>
<feature type="domain" description="N-acetyltransferase" evidence="3">
    <location>
        <begin position="3"/>
        <end position="170"/>
    </location>
</feature>
<dbReference type="PANTHER" id="PTHR43877">
    <property type="entry name" value="AMINOALKYLPHOSPHONATE N-ACETYLTRANSFERASE-RELATED-RELATED"/>
    <property type="match status" value="1"/>
</dbReference>
<dbReference type="PROSITE" id="PS51186">
    <property type="entry name" value="GNAT"/>
    <property type="match status" value="1"/>
</dbReference>
<sequence length="170" mass="18526">MSPTIRRATPADADALCAIGRDTFAETFGHLYPAQDLADYLAYAYGPARIGADLADPAKAMWVVETADGAVVGYALAGPCDLPHDEVTPDCGELKRIYILKAHQGGGVGSRLMTTVFDWLEQPGRRIWIGVWSQNLGAQRFYERAGFAKVGEYIFPVGQTKDLEFILSRG</sequence>
<proteinExistence type="predicted"/>
<evidence type="ECO:0000256" key="1">
    <source>
        <dbReference type="ARBA" id="ARBA00022679"/>
    </source>
</evidence>
<evidence type="ECO:0000259" key="3">
    <source>
        <dbReference type="PROSITE" id="PS51186"/>
    </source>
</evidence>
<dbReference type="Gene3D" id="3.40.630.30">
    <property type="match status" value="1"/>
</dbReference>
<dbReference type="SUPFAM" id="SSF55729">
    <property type="entry name" value="Acyl-CoA N-acyltransferases (Nat)"/>
    <property type="match status" value="1"/>
</dbReference>